<evidence type="ECO:0000313" key="3">
    <source>
        <dbReference type="Proteomes" id="UP000627446"/>
    </source>
</evidence>
<evidence type="ECO:0000313" key="2">
    <source>
        <dbReference type="EMBL" id="MBC3880019.1"/>
    </source>
</evidence>
<sequence length="164" mass="17822">MSTKNNAAPALSMSAMTKILVIVFTLNLIVEKIAQLSQAIGLAGTTDARAMLMLSFRLPHFWTGILVPVSYLVALWSASNLLRAYERARGFDLAVFQEMKTVGANLMYAGIAALFLVPTLESWINLGGRSFSVNFDINPVAIGMIGVILKLIGRRSAETSEQTQ</sequence>
<protein>
    <recommendedName>
        <fullName evidence="4">DUF2975 domain-containing protein</fullName>
    </recommendedName>
</protein>
<keyword evidence="1" id="KW-1133">Transmembrane helix</keyword>
<keyword evidence="1" id="KW-0472">Membrane</keyword>
<dbReference type="AlphaFoldDB" id="A0A923KS30"/>
<feature type="transmembrane region" description="Helical" evidence="1">
    <location>
        <begin position="63"/>
        <end position="82"/>
    </location>
</feature>
<comment type="caution">
    <text evidence="2">The sequence shown here is derived from an EMBL/GenBank/DDBJ whole genome shotgun (WGS) entry which is preliminary data.</text>
</comment>
<keyword evidence="3" id="KW-1185">Reference proteome</keyword>
<dbReference type="RefSeq" id="WP_186915436.1">
    <property type="nucleotide sequence ID" value="NZ_JACOFZ010000001.1"/>
</dbReference>
<name>A0A923KS30_9BURK</name>
<proteinExistence type="predicted"/>
<organism evidence="2 3">
    <name type="scientific">Undibacterium nitidum</name>
    <dbReference type="NCBI Taxonomy" id="2762298"/>
    <lineage>
        <taxon>Bacteria</taxon>
        <taxon>Pseudomonadati</taxon>
        <taxon>Pseudomonadota</taxon>
        <taxon>Betaproteobacteria</taxon>
        <taxon>Burkholderiales</taxon>
        <taxon>Oxalobacteraceae</taxon>
        <taxon>Undibacterium</taxon>
    </lineage>
</organism>
<gene>
    <name evidence="2" type="ORF">H8K36_01400</name>
</gene>
<keyword evidence="1" id="KW-0812">Transmembrane</keyword>
<feature type="transmembrane region" description="Helical" evidence="1">
    <location>
        <begin position="132"/>
        <end position="152"/>
    </location>
</feature>
<dbReference type="Proteomes" id="UP000627446">
    <property type="component" value="Unassembled WGS sequence"/>
</dbReference>
<accession>A0A923KS30</accession>
<evidence type="ECO:0000256" key="1">
    <source>
        <dbReference type="SAM" id="Phobius"/>
    </source>
</evidence>
<feature type="transmembrane region" description="Helical" evidence="1">
    <location>
        <begin position="102"/>
        <end position="120"/>
    </location>
</feature>
<dbReference type="EMBL" id="JACOFZ010000001">
    <property type="protein sequence ID" value="MBC3880019.1"/>
    <property type="molecule type" value="Genomic_DNA"/>
</dbReference>
<evidence type="ECO:0008006" key="4">
    <source>
        <dbReference type="Google" id="ProtNLM"/>
    </source>
</evidence>
<reference evidence="2" key="1">
    <citation type="submission" date="2020-08" db="EMBL/GenBank/DDBJ databases">
        <title>Novel species isolated from subtropical streams in China.</title>
        <authorList>
            <person name="Lu H."/>
        </authorList>
    </citation>
    <scope>NUCLEOTIDE SEQUENCE</scope>
    <source>
        <strain evidence="2">LX22W</strain>
    </source>
</reference>